<keyword evidence="2" id="KW-1185">Reference proteome</keyword>
<feature type="region of interest" description="Disordered" evidence="1">
    <location>
        <begin position="15"/>
        <end position="163"/>
    </location>
</feature>
<sequence length="163" mass="17518">MSSWRRKQILHKIQAFKLQAAQSPPPAPQVIEGERTSESAPSVAPWHQARSPGSRTREARFPFPLLRPPLTQPACAGPPGRAGLDQVLQPPLAVRRALGSPAPHRSAPATSARDRGSRTRERSGLCLLDAPPRAPQPPRGEGKGATKARAHLVERLGGERDPG</sequence>
<evidence type="ECO:0000313" key="2">
    <source>
        <dbReference type="Proteomes" id="UP000886700"/>
    </source>
</evidence>
<evidence type="ECO:0000313" key="3">
    <source>
        <dbReference type="RefSeq" id="XP_040586831.1"/>
    </source>
</evidence>
<reference evidence="3" key="1">
    <citation type="submission" date="2025-08" db="UniProtKB">
        <authorList>
            <consortium name="RefSeq"/>
        </authorList>
    </citation>
    <scope>IDENTIFICATION</scope>
    <source>
        <tissue evidence="3">Liver</tissue>
    </source>
</reference>
<name>A0ABM2W7R7_MESAU</name>
<feature type="compositionally biased region" description="Basic and acidic residues" evidence="1">
    <location>
        <begin position="151"/>
        <end position="163"/>
    </location>
</feature>
<proteinExistence type="predicted"/>
<feature type="compositionally biased region" description="Basic and acidic residues" evidence="1">
    <location>
        <begin position="112"/>
        <end position="123"/>
    </location>
</feature>
<gene>
    <name evidence="3" type="primary">Pfn4</name>
</gene>
<organism evidence="2 3">
    <name type="scientific">Mesocricetus auratus</name>
    <name type="common">Golden hamster</name>
    <dbReference type="NCBI Taxonomy" id="10036"/>
    <lineage>
        <taxon>Eukaryota</taxon>
        <taxon>Metazoa</taxon>
        <taxon>Chordata</taxon>
        <taxon>Craniata</taxon>
        <taxon>Vertebrata</taxon>
        <taxon>Euteleostomi</taxon>
        <taxon>Mammalia</taxon>
        <taxon>Eutheria</taxon>
        <taxon>Euarchontoglires</taxon>
        <taxon>Glires</taxon>
        <taxon>Rodentia</taxon>
        <taxon>Myomorpha</taxon>
        <taxon>Muroidea</taxon>
        <taxon>Cricetidae</taxon>
        <taxon>Cricetinae</taxon>
        <taxon>Mesocricetus</taxon>
    </lineage>
</organism>
<protein>
    <submittedName>
        <fullName evidence="3">Profilin-4 isoform X1</fullName>
    </submittedName>
</protein>
<dbReference type="RefSeq" id="XP_040586831.1">
    <property type="nucleotide sequence ID" value="XM_040730897.1"/>
</dbReference>
<dbReference type="GeneID" id="101822735"/>
<dbReference type="Proteomes" id="UP000886700">
    <property type="component" value="Unplaced"/>
</dbReference>
<evidence type="ECO:0000256" key="1">
    <source>
        <dbReference type="SAM" id="MobiDB-lite"/>
    </source>
</evidence>
<accession>A0ABM2W7R7</accession>